<evidence type="ECO:0000256" key="6">
    <source>
        <dbReference type="SAM" id="MobiDB-lite"/>
    </source>
</evidence>
<proteinExistence type="inferred from homology"/>
<dbReference type="PROSITE" id="PS51194">
    <property type="entry name" value="HELICASE_CTER"/>
    <property type="match status" value="1"/>
</dbReference>
<feature type="domain" description="Helicase ATP-binding" evidence="7">
    <location>
        <begin position="1"/>
        <end position="99"/>
    </location>
</feature>
<dbReference type="GO" id="GO:0005524">
    <property type="term" value="F:ATP binding"/>
    <property type="evidence" value="ECO:0007669"/>
    <property type="project" value="UniProtKB-KW"/>
</dbReference>
<reference evidence="9" key="1">
    <citation type="journal article" date="2021" name="PeerJ">
        <title>Extensive microbial diversity within the chicken gut microbiome revealed by metagenomics and culture.</title>
        <authorList>
            <person name="Gilroy R."/>
            <person name="Ravi A."/>
            <person name="Getino M."/>
            <person name="Pursley I."/>
            <person name="Horton D.L."/>
            <person name="Alikhan N.F."/>
            <person name="Baker D."/>
            <person name="Gharbi K."/>
            <person name="Hall N."/>
            <person name="Watson M."/>
            <person name="Adriaenssens E.M."/>
            <person name="Foster-Nyarko E."/>
            <person name="Jarju S."/>
            <person name="Secka A."/>
            <person name="Antonio M."/>
            <person name="Oren A."/>
            <person name="Chaudhuri R.R."/>
            <person name="La Ragione R."/>
            <person name="Hildebrand F."/>
            <person name="Pallen M.J."/>
        </authorList>
    </citation>
    <scope>NUCLEOTIDE SEQUENCE</scope>
    <source>
        <strain evidence="9">ChiGjej4B4-7305</strain>
    </source>
</reference>
<dbReference type="Gene3D" id="3.40.50.300">
    <property type="entry name" value="P-loop containing nucleotide triphosphate hydrolases"/>
    <property type="match status" value="2"/>
</dbReference>
<dbReference type="InterPro" id="IPR027417">
    <property type="entry name" value="P-loop_NTPase"/>
</dbReference>
<feature type="compositionally biased region" description="Low complexity" evidence="6">
    <location>
        <begin position="342"/>
        <end position="366"/>
    </location>
</feature>
<dbReference type="Pfam" id="PF00270">
    <property type="entry name" value="DEAD"/>
    <property type="match status" value="1"/>
</dbReference>
<evidence type="ECO:0000256" key="2">
    <source>
        <dbReference type="ARBA" id="ARBA00022801"/>
    </source>
</evidence>
<dbReference type="CDD" id="cd18787">
    <property type="entry name" value="SF2_C_DEAD"/>
    <property type="match status" value="1"/>
</dbReference>
<dbReference type="InterPro" id="IPR050079">
    <property type="entry name" value="DEAD_box_RNA_helicase"/>
</dbReference>
<name>A0A9D2EDR1_9MICO</name>
<keyword evidence="4" id="KW-0067">ATP-binding</keyword>
<protein>
    <submittedName>
        <fullName evidence="9">DEAD/DEAH box helicase</fullName>
    </submittedName>
</protein>
<dbReference type="Proteomes" id="UP000824037">
    <property type="component" value="Unassembled WGS sequence"/>
</dbReference>
<reference evidence="9" key="2">
    <citation type="submission" date="2021-04" db="EMBL/GenBank/DDBJ databases">
        <authorList>
            <person name="Gilroy R."/>
        </authorList>
    </citation>
    <scope>NUCLEOTIDE SEQUENCE</scope>
    <source>
        <strain evidence="9">ChiGjej4B4-7305</strain>
    </source>
</reference>
<keyword evidence="2" id="KW-0378">Hydrolase</keyword>
<dbReference type="SMART" id="SM00490">
    <property type="entry name" value="HELICc"/>
    <property type="match status" value="1"/>
</dbReference>
<dbReference type="PANTHER" id="PTHR47959:SF13">
    <property type="entry name" value="ATP-DEPENDENT RNA HELICASE RHLE"/>
    <property type="match status" value="1"/>
</dbReference>
<evidence type="ECO:0000256" key="5">
    <source>
        <dbReference type="ARBA" id="ARBA00038437"/>
    </source>
</evidence>
<organism evidence="9 10">
    <name type="scientific">Candidatus Ruania gallistercoris</name>
    <dbReference type="NCBI Taxonomy" id="2838746"/>
    <lineage>
        <taxon>Bacteria</taxon>
        <taxon>Bacillati</taxon>
        <taxon>Actinomycetota</taxon>
        <taxon>Actinomycetes</taxon>
        <taxon>Micrococcales</taxon>
        <taxon>Ruaniaceae</taxon>
        <taxon>Ruania</taxon>
    </lineage>
</organism>
<feature type="non-terminal residue" evidence="9">
    <location>
        <position position="1"/>
    </location>
</feature>
<dbReference type="InterPro" id="IPR011545">
    <property type="entry name" value="DEAD/DEAH_box_helicase_dom"/>
</dbReference>
<evidence type="ECO:0000256" key="4">
    <source>
        <dbReference type="ARBA" id="ARBA00022840"/>
    </source>
</evidence>
<dbReference type="AlphaFoldDB" id="A0A9D2EDR1"/>
<dbReference type="GO" id="GO:0003724">
    <property type="term" value="F:RNA helicase activity"/>
    <property type="evidence" value="ECO:0007669"/>
    <property type="project" value="TreeGrafter"/>
</dbReference>
<feature type="domain" description="Helicase C-terminal" evidence="8">
    <location>
        <begin position="127"/>
        <end position="272"/>
    </location>
</feature>
<dbReference type="GO" id="GO:0016787">
    <property type="term" value="F:hydrolase activity"/>
    <property type="evidence" value="ECO:0007669"/>
    <property type="project" value="UniProtKB-KW"/>
</dbReference>
<comment type="similarity">
    <text evidence="5">Belongs to the DEAD box helicase family.</text>
</comment>
<evidence type="ECO:0000259" key="8">
    <source>
        <dbReference type="PROSITE" id="PS51194"/>
    </source>
</evidence>
<evidence type="ECO:0000313" key="9">
    <source>
        <dbReference type="EMBL" id="HIZ35545.1"/>
    </source>
</evidence>
<feature type="region of interest" description="Disordered" evidence="6">
    <location>
        <begin position="283"/>
        <end position="395"/>
    </location>
</feature>
<evidence type="ECO:0000256" key="3">
    <source>
        <dbReference type="ARBA" id="ARBA00022806"/>
    </source>
</evidence>
<dbReference type="InterPro" id="IPR014001">
    <property type="entry name" value="Helicase_ATP-bd"/>
</dbReference>
<comment type="caution">
    <text evidence="9">The sequence shown here is derived from an EMBL/GenBank/DDBJ whole genome shotgun (WGS) entry which is preliminary data.</text>
</comment>
<dbReference type="EMBL" id="DXBY01000125">
    <property type="protein sequence ID" value="HIZ35545.1"/>
    <property type="molecule type" value="Genomic_DNA"/>
</dbReference>
<dbReference type="PANTHER" id="PTHR47959">
    <property type="entry name" value="ATP-DEPENDENT RNA HELICASE RHLE-RELATED"/>
    <property type="match status" value="1"/>
</dbReference>
<dbReference type="InterPro" id="IPR001650">
    <property type="entry name" value="Helicase_C-like"/>
</dbReference>
<accession>A0A9D2EDR1</accession>
<keyword evidence="1" id="KW-0547">Nucleotide-binding</keyword>
<dbReference type="PROSITE" id="PS51192">
    <property type="entry name" value="HELICASE_ATP_BIND_1"/>
    <property type="match status" value="1"/>
</dbReference>
<evidence type="ECO:0000256" key="1">
    <source>
        <dbReference type="ARBA" id="ARBA00022741"/>
    </source>
</evidence>
<evidence type="ECO:0000259" key="7">
    <source>
        <dbReference type="PROSITE" id="PS51192"/>
    </source>
</evidence>
<gene>
    <name evidence="9" type="ORF">H9815_07185</name>
</gene>
<dbReference type="GO" id="GO:0003676">
    <property type="term" value="F:nucleic acid binding"/>
    <property type="evidence" value="ECO:0007669"/>
    <property type="project" value="InterPro"/>
</dbReference>
<keyword evidence="3 9" id="KW-0347">Helicase</keyword>
<dbReference type="Pfam" id="PF00271">
    <property type="entry name" value="Helicase_C"/>
    <property type="match status" value="1"/>
</dbReference>
<evidence type="ECO:0000313" key="10">
    <source>
        <dbReference type="Proteomes" id="UP000824037"/>
    </source>
</evidence>
<dbReference type="SUPFAM" id="SSF52540">
    <property type="entry name" value="P-loop containing nucleoside triphosphate hydrolases"/>
    <property type="match status" value="1"/>
</dbReference>
<sequence length="395" mass="41475">FGGVGQGRQVDALNAGVEILIACPGRLEDLRGQGHLHLDAVEITVLDEADHMADLGFLPAVRRILDATPAKGQRMLFSATLDRGVDVLVKRYLDRPLQHSVDPESSPVTEMTHHILEVGDPAAKRTLVEQLASGKNRRLLFTRTKHQARKLARQLTASGIPAVDLHGNLSQNARERNLEAFSTGAVRVLVATDIAARGIHVDEIGLVVHVDPPAEHKAYLHRSGRTARAGSGGTVVTIMLSEQRGDMRQLLRAAKISARPQAPAAALVEQLVGEVAPRVAPDQAPAAAARKPSAAGQARSGGGASGGRSRSGQSGGGSNASSGRSRRRRKPASAPDMPQRPAPTSGSAGAPSRPAAPTQRPPAGSSPGRGGADDATRPSRRRRGPRRATSPGTQR</sequence>
<feature type="compositionally biased region" description="Low complexity" evidence="6">
    <location>
        <begin position="283"/>
        <end position="298"/>
    </location>
</feature>
<dbReference type="GO" id="GO:0005829">
    <property type="term" value="C:cytosol"/>
    <property type="evidence" value="ECO:0007669"/>
    <property type="project" value="TreeGrafter"/>
</dbReference>